<dbReference type="EMBL" id="DYXT01000058">
    <property type="protein sequence ID" value="HJE40144.1"/>
    <property type="molecule type" value="Genomic_DNA"/>
</dbReference>
<evidence type="ECO:0000256" key="14">
    <source>
        <dbReference type="ARBA" id="ARBA00023317"/>
    </source>
</evidence>
<evidence type="ECO:0000256" key="10">
    <source>
        <dbReference type="ARBA" id="ARBA00022777"/>
    </source>
</evidence>
<evidence type="ECO:0000313" key="19">
    <source>
        <dbReference type="EMBL" id="HJE40144.1"/>
    </source>
</evidence>
<dbReference type="SUPFAM" id="SSF50800">
    <property type="entry name" value="PK beta-barrel domain-like"/>
    <property type="match status" value="1"/>
</dbReference>
<dbReference type="Gene3D" id="2.40.33.10">
    <property type="entry name" value="PK beta-barrel domain-like"/>
    <property type="match status" value="1"/>
</dbReference>
<evidence type="ECO:0000313" key="20">
    <source>
        <dbReference type="Proteomes" id="UP000711407"/>
    </source>
</evidence>
<evidence type="ECO:0000256" key="3">
    <source>
        <dbReference type="ARBA" id="ARBA00004997"/>
    </source>
</evidence>
<comment type="similarity">
    <text evidence="4 16">Belongs to the pyruvate kinase family.</text>
</comment>
<keyword evidence="13 16" id="KW-0324">Glycolysis</keyword>
<comment type="catalytic activity">
    <reaction evidence="16">
        <text>pyruvate + ATP = phosphoenolpyruvate + ADP + H(+)</text>
        <dbReference type="Rhea" id="RHEA:18157"/>
        <dbReference type="ChEBI" id="CHEBI:15361"/>
        <dbReference type="ChEBI" id="CHEBI:15378"/>
        <dbReference type="ChEBI" id="CHEBI:30616"/>
        <dbReference type="ChEBI" id="CHEBI:58702"/>
        <dbReference type="ChEBI" id="CHEBI:456216"/>
        <dbReference type="EC" id="2.7.1.40"/>
    </reaction>
</comment>
<dbReference type="PRINTS" id="PR01050">
    <property type="entry name" value="PYRUVTKNASE"/>
</dbReference>
<dbReference type="Pfam" id="PF00224">
    <property type="entry name" value="PK"/>
    <property type="match status" value="1"/>
</dbReference>
<evidence type="ECO:0000256" key="5">
    <source>
        <dbReference type="ARBA" id="ARBA00012142"/>
    </source>
</evidence>
<dbReference type="Pfam" id="PF02887">
    <property type="entry name" value="PK_C"/>
    <property type="match status" value="1"/>
</dbReference>
<dbReference type="GO" id="GO:0000287">
    <property type="term" value="F:magnesium ion binding"/>
    <property type="evidence" value="ECO:0007669"/>
    <property type="project" value="UniProtKB-UniRule"/>
</dbReference>
<protein>
    <recommendedName>
        <fullName evidence="6 15">Pyruvate kinase</fullName>
        <ecNumber evidence="5 15">2.7.1.40</ecNumber>
    </recommendedName>
</protein>
<dbReference type="GO" id="GO:0030955">
    <property type="term" value="F:potassium ion binding"/>
    <property type="evidence" value="ECO:0007669"/>
    <property type="project" value="UniProtKB-UniRule"/>
</dbReference>
<dbReference type="InterPro" id="IPR015813">
    <property type="entry name" value="Pyrv/PenolPyrv_kinase-like_dom"/>
</dbReference>
<dbReference type="InterPro" id="IPR011037">
    <property type="entry name" value="Pyrv_Knase-like_insert_dom_sf"/>
</dbReference>
<dbReference type="GO" id="GO:0004743">
    <property type="term" value="F:pyruvate kinase activity"/>
    <property type="evidence" value="ECO:0007669"/>
    <property type="project" value="UniProtKB-UniRule"/>
</dbReference>
<dbReference type="InterPro" id="IPR015793">
    <property type="entry name" value="Pyrv_Knase_brl"/>
</dbReference>
<dbReference type="NCBIfam" id="TIGR01064">
    <property type="entry name" value="pyruv_kin"/>
    <property type="match status" value="1"/>
</dbReference>
<evidence type="ECO:0000256" key="2">
    <source>
        <dbReference type="ARBA" id="ARBA00001958"/>
    </source>
</evidence>
<evidence type="ECO:0000256" key="8">
    <source>
        <dbReference type="ARBA" id="ARBA00022723"/>
    </source>
</evidence>
<comment type="caution">
    <text evidence="19">The sequence shown here is derived from an EMBL/GenBank/DDBJ whole genome shotgun (WGS) entry which is preliminary data.</text>
</comment>
<accession>A0A921EAC1</accession>
<sequence length="491" mass="53782">MKKFTKIVATISDKRCDVDFIKELYANGLNVVRMNSAHLRLDGFKKIVENVRAVSPSIGILMDTKGPEIRTTTNIGDGNIEITEGMKVQFVGSPDEPSTPQRIALSYPDIAKDITVGCHMLIDDGELDFLVDAISADGVIEATACNGGSLGSRKSVNIPGVEINLPSLTPRDIINIGYAIDLGVDFIAHSFVRSARDVLDIQAILDARNSPIKIISKIENQQGIDNFDEILKVSYGIMVARGDLGIEIPAEKIPAVQKRMINRCITAHKPVIVATQMLHSMISNPRPTRAEISDIASAVYQHTDALMLSGETAYGKYPVEAISTMNRVAMEVERSLSYSTDDEAKPYFENDVTAFLAQQAVTSCHALGTRAILTDSFTGRTARYISSFRGHYPTLAICYCENVIRLLALSYGIFPIYQAARESSRRYLRSALQSLMEDGLLSADERIAYLGGGYGEGRGTTFLEINRVGEVLENYASYSLPNLEDVSQCNA</sequence>
<dbReference type="InterPro" id="IPR015806">
    <property type="entry name" value="Pyrv_Knase_insert_dom_sf"/>
</dbReference>
<reference evidence="19" key="2">
    <citation type="submission" date="2021-09" db="EMBL/GenBank/DDBJ databases">
        <authorList>
            <person name="Gilroy R."/>
        </authorList>
    </citation>
    <scope>NUCLEOTIDE SEQUENCE</scope>
    <source>
        <strain evidence="19">4100</strain>
    </source>
</reference>
<keyword evidence="7 16" id="KW-0808">Transferase</keyword>
<feature type="domain" description="Pyruvate kinase barrel" evidence="17">
    <location>
        <begin position="4"/>
        <end position="322"/>
    </location>
</feature>
<dbReference type="InterPro" id="IPR018209">
    <property type="entry name" value="Pyrv_Knase_AS"/>
</dbReference>
<keyword evidence="8" id="KW-0479">Metal-binding</keyword>
<dbReference type="InterPro" id="IPR001697">
    <property type="entry name" value="Pyr_Knase"/>
</dbReference>
<evidence type="ECO:0000256" key="1">
    <source>
        <dbReference type="ARBA" id="ARBA00001946"/>
    </source>
</evidence>
<dbReference type="NCBIfam" id="NF004491">
    <property type="entry name" value="PRK05826.1"/>
    <property type="match status" value="1"/>
</dbReference>
<dbReference type="PANTHER" id="PTHR11817">
    <property type="entry name" value="PYRUVATE KINASE"/>
    <property type="match status" value="1"/>
</dbReference>
<evidence type="ECO:0000256" key="11">
    <source>
        <dbReference type="ARBA" id="ARBA00022840"/>
    </source>
</evidence>
<dbReference type="EC" id="2.7.1.40" evidence="5 15"/>
<keyword evidence="11" id="KW-0067">ATP-binding</keyword>
<evidence type="ECO:0000259" key="17">
    <source>
        <dbReference type="Pfam" id="PF00224"/>
    </source>
</evidence>
<reference evidence="19" key="1">
    <citation type="journal article" date="2021" name="PeerJ">
        <title>Extensive microbial diversity within the chicken gut microbiome revealed by metagenomics and culture.</title>
        <authorList>
            <person name="Gilroy R."/>
            <person name="Ravi A."/>
            <person name="Getino M."/>
            <person name="Pursley I."/>
            <person name="Horton D.L."/>
            <person name="Alikhan N.F."/>
            <person name="Baker D."/>
            <person name="Gharbi K."/>
            <person name="Hall N."/>
            <person name="Watson M."/>
            <person name="Adriaenssens E.M."/>
            <person name="Foster-Nyarko E."/>
            <person name="Jarju S."/>
            <person name="Secka A."/>
            <person name="Antonio M."/>
            <person name="Oren A."/>
            <person name="Chaudhuri R.R."/>
            <person name="La Ragione R."/>
            <person name="Hildebrand F."/>
            <person name="Pallen M.J."/>
        </authorList>
    </citation>
    <scope>NUCLEOTIDE SEQUENCE</scope>
    <source>
        <strain evidence="19">4100</strain>
    </source>
</reference>
<dbReference type="FunFam" id="3.20.20.60:FF:000025">
    <property type="entry name" value="Pyruvate kinase"/>
    <property type="match status" value="1"/>
</dbReference>
<evidence type="ECO:0000256" key="15">
    <source>
        <dbReference type="NCBIfam" id="TIGR01064"/>
    </source>
</evidence>
<dbReference type="PROSITE" id="PS00110">
    <property type="entry name" value="PYRUVATE_KINASE"/>
    <property type="match status" value="1"/>
</dbReference>
<dbReference type="InterPro" id="IPR036918">
    <property type="entry name" value="Pyrv_Knase_C_sf"/>
</dbReference>
<keyword evidence="10 16" id="KW-0418">Kinase</keyword>
<evidence type="ECO:0000256" key="13">
    <source>
        <dbReference type="ARBA" id="ARBA00023152"/>
    </source>
</evidence>
<proteinExistence type="inferred from homology"/>
<evidence type="ECO:0000256" key="4">
    <source>
        <dbReference type="ARBA" id="ARBA00008663"/>
    </source>
</evidence>
<dbReference type="InterPro" id="IPR015795">
    <property type="entry name" value="Pyrv_Knase_C"/>
</dbReference>
<keyword evidence="9" id="KW-0547">Nucleotide-binding</keyword>
<dbReference type="FunFam" id="2.40.33.10:FF:000001">
    <property type="entry name" value="Pyruvate kinase"/>
    <property type="match status" value="1"/>
</dbReference>
<evidence type="ECO:0000256" key="12">
    <source>
        <dbReference type="ARBA" id="ARBA00022842"/>
    </source>
</evidence>
<keyword evidence="12 16" id="KW-0460">Magnesium</keyword>
<dbReference type="SUPFAM" id="SSF51621">
    <property type="entry name" value="Phosphoenolpyruvate/pyruvate domain"/>
    <property type="match status" value="1"/>
</dbReference>
<organism evidence="19 20">
    <name type="scientific">Candidatus Amulumruptor caecigallinarius</name>
    <dbReference type="NCBI Taxonomy" id="2109911"/>
    <lineage>
        <taxon>Bacteria</taxon>
        <taxon>Pseudomonadati</taxon>
        <taxon>Bacteroidota</taxon>
        <taxon>Bacteroidia</taxon>
        <taxon>Bacteroidales</taxon>
        <taxon>Muribaculaceae</taxon>
        <taxon>Candidatus Amulumruptor</taxon>
    </lineage>
</organism>
<feature type="domain" description="Pyruvate kinase C-terminal" evidence="18">
    <location>
        <begin position="357"/>
        <end position="461"/>
    </location>
</feature>
<evidence type="ECO:0000256" key="16">
    <source>
        <dbReference type="RuleBase" id="RU000504"/>
    </source>
</evidence>
<evidence type="ECO:0000256" key="7">
    <source>
        <dbReference type="ARBA" id="ARBA00022679"/>
    </source>
</evidence>
<dbReference type="Gene3D" id="3.20.20.60">
    <property type="entry name" value="Phosphoenolpyruvate-binding domains"/>
    <property type="match status" value="1"/>
</dbReference>
<keyword evidence="14 19" id="KW-0670">Pyruvate</keyword>
<dbReference type="AlphaFoldDB" id="A0A921EAC1"/>
<name>A0A921EAC1_9BACT</name>
<comment type="pathway">
    <text evidence="3 16">Carbohydrate degradation; glycolysis; pyruvate from D-glyceraldehyde 3-phosphate: step 5/5.</text>
</comment>
<comment type="cofactor">
    <cofactor evidence="1">
        <name>Mg(2+)</name>
        <dbReference type="ChEBI" id="CHEBI:18420"/>
    </cofactor>
</comment>
<dbReference type="GO" id="GO:0016301">
    <property type="term" value="F:kinase activity"/>
    <property type="evidence" value="ECO:0007669"/>
    <property type="project" value="UniProtKB-KW"/>
</dbReference>
<evidence type="ECO:0000256" key="6">
    <source>
        <dbReference type="ARBA" id="ARBA00018587"/>
    </source>
</evidence>
<dbReference type="InterPro" id="IPR040442">
    <property type="entry name" value="Pyrv_kinase-like_dom_sf"/>
</dbReference>
<evidence type="ECO:0000256" key="9">
    <source>
        <dbReference type="ARBA" id="ARBA00022741"/>
    </source>
</evidence>
<gene>
    <name evidence="19" type="primary">pyk</name>
    <name evidence="19" type="ORF">K8V47_10380</name>
</gene>
<comment type="cofactor">
    <cofactor evidence="2">
        <name>K(+)</name>
        <dbReference type="ChEBI" id="CHEBI:29103"/>
    </cofactor>
</comment>
<dbReference type="Proteomes" id="UP000711407">
    <property type="component" value="Unassembled WGS sequence"/>
</dbReference>
<dbReference type="GO" id="GO:0005524">
    <property type="term" value="F:ATP binding"/>
    <property type="evidence" value="ECO:0007669"/>
    <property type="project" value="UniProtKB-KW"/>
</dbReference>
<dbReference type="Gene3D" id="3.40.1380.20">
    <property type="entry name" value="Pyruvate kinase, C-terminal domain"/>
    <property type="match status" value="1"/>
</dbReference>
<evidence type="ECO:0000259" key="18">
    <source>
        <dbReference type="Pfam" id="PF02887"/>
    </source>
</evidence>
<dbReference type="SUPFAM" id="SSF52935">
    <property type="entry name" value="PK C-terminal domain-like"/>
    <property type="match status" value="1"/>
</dbReference>